<name>A0AAX3J9Q9_9GAMM</name>
<organism evidence="2 3">
    <name type="scientific">Pantoea brenneri</name>
    <dbReference type="NCBI Taxonomy" id="472694"/>
    <lineage>
        <taxon>Bacteria</taxon>
        <taxon>Pseudomonadati</taxon>
        <taxon>Pseudomonadota</taxon>
        <taxon>Gammaproteobacteria</taxon>
        <taxon>Enterobacterales</taxon>
        <taxon>Erwiniaceae</taxon>
        <taxon>Pantoea</taxon>
    </lineage>
</organism>
<evidence type="ECO:0000313" key="3">
    <source>
        <dbReference type="Proteomes" id="UP000433737"/>
    </source>
</evidence>
<protein>
    <recommendedName>
        <fullName evidence="4">Transposase</fullName>
    </recommendedName>
</protein>
<reference evidence="2 3" key="1">
    <citation type="submission" date="2019-10" db="EMBL/GenBank/DDBJ databases">
        <authorList>
            <person name="Karimi E."/>
        </authorList>
    </citation>
    <scope>NUCLEOTIDE SEQUENCE [LARGE SCALE GENOMIC DNA]</scope>
    <source>
        <strain evidence="2">Pantoea sp. 111</strain>
    </source>
</reference>
<dbReference type="EMBL" id="CABWMH010000025">
    <property type="protein sequence ID" value="VXC31068.1"/>
    <property type="molecule type" value="Genomic_DNA"/>
</dbReference>
<dbReference type="Proteomes" id="UP000433737">
    <property type="component" value="Unassembled WGS sequence"/>
</dbReference>
<feature type="region of interest" description="Disordered" evidence="1">
    <location>
        <begin position="40"/>
        <end position="71"/>
    </location>
</feature>
<evidence type="ECO:0008006" key="4">
    <source>
        <dbReference type="Google" id="ProtNLM"/>
    </source>
</evidence>
<comment type="caution">
    <text evidence="2">The sequence shown here is derived from an EMBL/GenBank/DDBJ whole genome shotgun (WGS) entry which is preliminary data.</text>
</comment>
<proteinExistence type="predicted"/>
<sequence length="71" mass="7719">MKNNSTRATTLQIMSLSLRYKLLRQASSAQRAQECRLSGMEAPENLTSNGAVSPAEPVTGLNMAKTQPRPD</sequence>
<dbReference type="AlphaFoldDB" id="A0AAX3J9Q9"/>
<accession>A0AAX3J9Q9</accession>
<evidence type="ECO:0000313" key="2">
    <source>
        <dbReference type="EMBL" id="VXC31068.1"/>
    </source>
</evidence>
<gene>
    <name evidence="2" type="ORF">PANT111_310001</name>
</gene>
<evidence type="ECO:0000256" key="1">
    <source>
        <dbReference type="SAM" id="MobiDB-lite"/>
    </source>
</evidence>